<dbReference type="VEuPathDB" id="VectorBase:LOC119167417"/>
<name>A0A9J6E3M3_RHIMP</name>
<sequence>MSLLERRASHCPSVGGEQRRSAGGGSSGQPQRMWFNEATLPHRQQRGSMAPGCMYENTRGHGKLEKLRIVEERIGQVQAKLEESKRASERAENEADDSLEAFMNALKSRSLEDKTQRSRWRQELAGLLQERLRLTRVANIAKPAHLPPLTGALLKPLAKGEAQGSKKVLPMTGSLKNRKKLVMPEPERRVVACSSSQDGEEEEEEDEEQEGNEDGAKASAAARNDVESSSHSTDVVMDETSDDNERRQSQTTDEHDEKDVAKFKDKAPSEDKMEEVEKKPVIIGQSGDGKTHLNAKYGY</sequence>
<dbReference type="AlphaFoldDB" id="A0A9J6E3M3"/>
<feature type="compositionally biased region" description="Acidic residues" evidence="2">
    <location>
        <begin position="198"/>
        <end position="213"/>
    </location>
</feature>
<feature type="region of interest" description="Disordered" evidence="2">
    <location>
        <begin position="161"/>
        <end position="299"/>
    </location>
</feature>
<proteinExistence type="predicted"/>
<keyword evidence="1" id="KW-0175">Coiled coil</keyword>
<feature type="region of interest" description="Disordered" evidence="2">
    <location>
        <begin position="1"/>
        <end position="50"/>
    </location>
</feature>
<organism evidence="3 4">
    <name type="scientific">Rhipicephalus microplus</name>
    <name type="common">Cattle tick</name>
    <name type="synonym">Boophilus microplus</name>
    <dbReference type="NCBI Taxonomy" id="6941"/>
    <lineage>
        <taxon>Eukaryota</taxon>
        <taxon>Metazoa</taxon>
        <taxon>Ecdysozoa</taxon>
        <taxon>Arthropoda</taxon>
        <taxon>Chelicerata</taxon>
        <taxon>Arachnida</taxon>
        <taxon>Acari</taxon>
        <taxon>Parasitiformes</taxon>
        <taxon>Ixodida</taxon>
        <taxon>Ixodoidea</taxon>
        <taxon>Ixodidae</taxon>
        <taxon>Rhipicephalinae</taxon>
        <taxon>Rhipicephalus</taxon>
        <taxon>Boophilus</taxon>
    </lineage>
</organism>
<evidence type="ECO:0000256" key="1">
    <source>
        <dbReference type="SAM" id="Coils"/>
    </source>
</evidence>
<evidence type="ECO:0000313" key="4">
    <source>
        <dbReference type="Proteomes" id="UP000821866"/>
    </source>
</evidence>
<reference evidence="3" key="2">
    <citation type="submission" date="2021-09" db="EMBL/GenBank/DDBJ databases">
        <authorList>
            <person name="Jia N."/>
            <person name="Wang J."/>
            <person name="Shi W."/>
            <person name="Du L."/>
            <person name="Sun Y."/>
            <person name="Zhan W."/>
            <person name="Jiang J."/>
            <person name="Wang Q."/>
            <person name="Zhang B."/>
            <person name="Ji P."/>
            <person name="Sakyi L.B."/>
            <person name="Cui X."/>
            <person name="Yuan T."/>
            <person name="Jiang B."/>
            <person name="Yang W."/>
            <person name="Lam T.T.-Y."/>
            <person name="Chang Q."/>
            <person name="Ding S."/>
            <person name="Wang X."/>
            <person name="Zhu J."/>
            <person name="Ruan X."/>
            <person name="Zhao L."/>
            <person name="Wei J."/>
            <person name="Que T."/>
            <person name="Du C."/>
            <person name="Cheng J."/>
            <person name="Dai P."/>
            <person name="Han X."/>
            <person name="Huang E."/>
            <person name="Gao Y."/>
            <person name="Liu J."/>
            <person name="Shao H."/>
            <person name="Ye R."/>
            <person name="Li L."/>
            <person name="Wei W."/>
            <person name="Wang X."/>
            <person name="Wang C."/>
            <person name="Huo Q."/>
            <person name="Li W."/>
            <person name="Guo W."/>
            <person name="Chen H."/>
            <person name="Chen S."/>
            <person name="Zhou L."/>
            <person name="Zhou L."/>
            <person name="Ni X."/>
            <person name="Tian J."/>
            <person name="Zhou Y."/>
            <person name="Sheng Y."/>
            <person name="Liu T."/>
            <person name="Pan Y."/>
            <person name="Xia L."/>
            <person name="Li J."/>
            <person name="Zhao F."/>
            <person name="Cao W."/>
        </authorList>
    </citation>
    <scope>NUCLEOTIDE SEQUENCE</scope>
    <source>
        <strain evidence="3">Rmic-2018</strain>
        <tissue evidence="3">Larvae</tissue>
    </source>
</reference>
<reference evidence="3" key="1">
    <citation type="journal article" date="2020" name="Cell">
        <title>Large-Scale Comparative Analyses of Tick Genomes Elucidate Their Genetic Diversity and Vector Capacities.</title>
        <authorList>
            <consortium name="Tick Genome and Microbiome Consortium (TIGMIC)"/>
            <person name="Jia N."/>
            <person name="Wang J."/>
            <person name="Shi W."/>
            <person name="Du L."/>
            <person name="Sun Y."/>
            <person name="Zhan W."/>
            <person name="Jiang J.F."/>
            <person name="Wang Q."/>
            <person name="Zhang B."/>
            <person name="Ji P."/>
            <person name="Bell-Sakyi L."/>
            <person name="Cui X.M."/>
            <person name="Yuan T.T."/>
            <person name="Jiang B.G."/>
            <person name="Yang W.F."/>
            <person name="Lam T.T."/>
            <person name="Chang Q.C."/>
            <person name="Ding S.J."/>
            <person name="Wang X.J."/>
            <person name="Zhu J.G."/>
            <person name="Ruan X.D."/>
            <person name="Zhao L."/>
            <person name="Wei J.T."/>
            <person name="Ye R.Z."/>
            <person name="Que T.C."/>
            <person name="Du C.H."/>
            <person name="Zhou Y.H."/>
            <person name="Cheng J.X."/>
            <person name="Dai P.F."/>
            <person name="Guo W.B."/>
            <person name="Han X.H."/>
            <person name="Huang E.J."/>
            <person name="Li L.F."/>
            <person name="Wei W."/>
            <person name="Gao Y.C."/>
            <person name="Liu J.Z."/>
            <person name="Shao H.Z."/>
            <person name="Wang X."/>
            <person name="Wang C.C."/>
            <person name="Yang T.C."/>
            <person name="Huo Q.B."/>
            <person name="Li W."/>
            <person name="Chen H.Y."/>
            <person name="Chen S.E."/>
            <person name="Zhou L.G."/>
            <person name="Ni X.B."/>
            <person name="Tian J.H."/>
            <person name="Sheng Y."/>
            <person name="Liu T."/>
            <person name="Pan Y.S."/>
            <person name="Xia L.Y."/>
            <person name="Li J."/>
            <person name="Zhao F."/>
            <person name="Cao W.C."/>
        </authorList>
    </citation>
    <scope>NUCLEOTIDE SEQUENCE</scope>
    <source>
        <strain evidence="3">Rmic-2018</strain>
    </source>
</reference>
<evidence type="ECO:0000256" key="2">
    <source>
        <dbReference type="SAM" id="MobiDB-lite"/>
    </source>
</evidence>
<dbReference type="Proteomes" id="UP000821866">
    <property type="component" value="Chromosome 4"/>
</dbReference>
<gene>
    <name evidence="3" type="ORF">HPB51_018133</name>
</gene>
<evidence type="ECO:0000313" key="3">
    <source>
        <dbReference type="EMBL" id="KAH8028709.1"/>
    </source>
</evidence>
<comment type="caution">
    <text evidence="3">The sequence shown here is derived from an EMBL/GenBank/DDBJ whole genome shotgun (WGS) entry which is preliminary data.</text>
</comment>
<accession>A0A9J6E3M3</accession>
<protein>
    <submittedName>
        <fullName evidence="3">Uncharacterized protein</fullName>
    </submittedName>
</protein>
<dbReference type="EMBL" id="JABSTU010000006">
    <property type="protein sequence ID" value="KAH8028709.1"/>
    <property type="molecule type" value="Genomic_DNA"/>
</dbReference>
<feature type="compositionally biased region" description="Basic and acidic residues" evidence="2">
    <location>
        <begin position="243"/>
        <end position="280"/>
    </location>
</feature>
<keyword evidence="4" id="KW-1185">Reference proteome</keyword>
<feature type="coiled-coil region" evidence="1">
    <location>
        <begin position="67"/>
        <end position="101"/>
    </location>
</feature>